<evidence type="ECO:0000313" key="5">
    <source>
        <dbReference type="EMBL" id="MFF5290315.1"/>
    </source>
</evidence>
<dbReference type="PRINTS" id="PR00420">
    <property type="entry name" value="RNGMNOXGNASE"/>
</dbReference>
<dbReference type="Proteomes" id="UP001602245">
    <property type="component" value="Unassembled WGS sequence"/>
</dbReference>
<evidence type="ECO:0000256" key="2">
    <source>
        <dbReference type="ARBA" id="ARBA00022630"/>
    </source>
</evidence>
<accession>A0ABW6WAH4</accession>
<dbReference type="Gene3D" id="3.30.70.2450">
    <property type="match status" value="1"/>
</dbReference>
<dbReference type="InterPro" id="IPR036188">
    <property type="entry name" value="FAD/NAD-bd_sf"/>
</dbReference>
<evidence type="ECO:0000256" key="1">
    <source>
        <dbReference type="ARBA" id="ARBA00001974"/>
    </source>
</evidence>
<comment type="cofactor">
    <cofactor evidence="1">
        <name>FAD</name>
        <dbReference type="ChEBI" id="CHEBI:57692"/>
    </cofactor>
</comment>
<dbReference type="SUPFAM" id="SSF51905">
    <property type="entry name" value="FAD/NAD(P)-binding domain"/>
    <property type="match status" value="1"/>
</dbReference>
<keyword evidence="3" id="KW-0274">FAD</keyword>
<dbReference type="RefSeq" id="WP_211216523.1">
    <property type="nucleotide sequence ID" value="NZ_JBIAZU010000002.1"/>
</dbReference>
<reference evidence="5 6" key="1">
    <citation type="submission" date="2024-10" db="EMBL/GenBank/DDBJ databases">
        <title>The Natural Products Discovery Center: Release of the First 8490 Sequenced Strains for Exploring Actinobacteria Biosynthetic Diversity.</title>
        <authorList>
            <person name="Kalkreuter E."/>
            <person name="Kautsar S.A."/>
            <person name="Yang D."/>
            <person name="Bader C.D."/>
            <person name="Teijaro C.N."/>
            <person name="Fluegel L."/>
            <person name="Davis C.M."/>
            <person name="Simpson J.R."/>
            <person name="Lauterbach L."/>
            <person name="Steele A.D."/>
            <person name="Gui C."/>
            <person name="Meng S."/>
            <person name="Li G."/>
            <person name="Viehrig K."/>
            <person name="Ye F."/>
            <person name="Su P."/>
            <person name="Kiefer A.F."/>
            <person name="Nichols A."/>
            <person name="Cepeda A.J."/>
            <person name="Yan W."/>
            <person name="Fan B."/>
            <person name="Jiang Y."/>
            <person name="Adhikari A."/>
            <person name="Zheng C.-J."/>
            <person name="Schuster L."/>
            <person name="Cowan T.M."/>
            <person name="Smanski M.J."/>
            <person name="Chevrette M.G."/>
            <person name="De Carvalho L.P.S."/>
            <person name="Shen B."/>
        </authorList>
    </citation>
    <scope>NUCLEOTIDE SEQUENCE [LARGE SCALE GENOMIC DNA]</scope>
    <source>
        <strain evidence="5 6">NPDC000087</strain>
    </source>
</reference>
<proteinExistence type="predicted"/>
<dbReference type="InterPro" id="IPR050641">
    <property type="entry name" value="RIFMO-like"/>
</dbReference>
<name>A0ABW6WAH4_9ACTN</name>
<organism evidence="5 6">
    <name type="scientific">Paractinoplanes globisporus</name>
    <dbReference type="NCBI Taxonomy" id="113565"/>
    <lineage>
        <taxon>Bacteria</taxon>
        <taxon>Bacillati</taxon>
        <taxon>Actinomycetota</taxon>
        <taxon>Actinomycetes</taxon>
        <taxon>Micromonosporales</taxon>
        <taxon>Micromonosporaceae</taxon>
        <taxon>Paractinoplanes</taxon>
    </lineage>
</organism>
<dbReference type="PANTHER" id="PTHR43004">
    <property type="entry name" value="TRK SYSTEM POTASSIUM UPTAKE PROTEIN"/>
    <property type="match status" value="1"/>
</dbReference>
<keyword evidence="5" id="KW-0503">Monooxygenase</keyword>
<dbReference type="GO" id="GO:0004497">
    <property type="term" value="F:monooxygenase activity"/>
    <property type="evidence" value="ECO:0007669"/>
    <property type="project" value="UniProtKB-KW"/>
</dbReference>
<evidence type="ECO:0000256" key="3">
    <source>
        <dbReference type="ARBA" id="ARBA00022827"/>
    </source>
</evidence>
<dbReference type="Gene3D" id="3.50.50.60">
    <property type="entry name" value="FAD/NAD(P)-binding domain"/>
    <property type="match status" value="1"/>
</dbReference>
<comment type="caution">
    <text evidence="5">The sequence shown here is derived from an EMBL/GenBank/DDBJ whole genome shotgun (WGS) entry which is preliminary data.</text>
</comment>
<evidence type="ECO:0000259" key="4">
    <source>
        <dbReference type="Pfam" id="PF01494"/>
    </source>
</evidence>
<protein>
    <submittedName>
        <fullName evidence="5">FAD-dependent monooxygenase</fullName>
    </submittedName>
</protein>
<dbReference type="PANTHER" id="PTHR43004:SF19">
    <property type="entry name" value="BINDING MONOOXYGENASE, PUTATIVE (JCVI)-RELATED"/>
    <property type="match status" value="1"/>
</dbReference>
<evidence type="ECO:0000313" key="6">
    <source>
        <dbReference type="Proteomes" id="UP001602245"/>
    </source>
</evidence>
<feature type="domain" description="FAD-binding" evidence="4">
    <location>
        <begin position="7"/>
        <end position="333"/>
    </location>
</feature>
<dbReference type="Pfam" id="PF01494">
    <property type="entry name" value="FAD_binding_3"/>
    <property type="match status" value="1"/>
</dbReference>
<keyword evidence="2" id="KW-0285">Flavoprotein</keyword>
<sequence length="448" mass="47605">MTGIDGVVIVGAGPVGLFLAAELRLADVDVTVLERRTERPPITKGVAMHARTLELLAMRGLAGIFLHSGVRLPGWHFGFLERRVDFTGLDSPYPFVLSFPQDRTEAILEDRALALGARIVRGVQAVGLEQTDDDSVRVITPDADFGAAWVVGADGAASTVRRLAGIDFPGTEATFYSYLGDVVADAPPPPGFNVVNDRGAMMVAPMPGGLHRIAGYDPERQQAGRGALTMDELRETAARISGADFGLRDPKWMTQFDSATRVAATYRSGRVLLAGDAAHMHFPAGGVGLNLGLQDAMNLGWKLAAVSQGRAAESLLDTYEAERRPWAEDVARHTMAQTALITATTAEGLALRKLLSDLMGTLPEMNRTLARRLSAIDVAYPPPNAGTGAHPLTGTRVPAADMPDGRPTTAEPTPGTTAIVRPDGYVWWATDDPSPDLNAARAALGVAF</sequence>
<dbReference type="InterPro" id="IPR002938">
    <property type="entry name" value="FAD-bd"/>
</dbReference>
<dbReference type="EMBL" id="JBIAZU010000002">
    <property type="protein sequence ID" value="MFF5290315.1"/>
    <property type="molecule type" value="Genomic_DNA"/>
</dbReference>
<keyword evidence="6" id="KW-1185">Reference proteome</keyword>
<gene>
    <name evidence="5" type="ORF">ACFY35_12780</name>
</gene>
<keyword evidence="5" id="KW-0560">Oxidoreductase</keyword>